<evidence type="ECO:0000256" key="1">
    <source>
        <dbReference type="SAM" id="Phobius"/>
    </source>
</evidence>
<reference evidence="3 4" key="1">
    <citation type="submission" date="2023-12" db="EMBL/GenBank/DDBJ databases">
        <title>Redefining Piscine Lactococcosis.</title>
        <authorList>
            <person name="Heckman T.I."/>
            <person name="Yazdi Z."/>
            <person name="Older C.E."/>
            <person name="Griffin M.J."/>
            <person name="Waldbieser G.C."/>
            <person name="Chow A.M."/>
            <person name="Medina Silva I."/>
            <person name="Anenson K.M."/>
            <person name="Garcia J.C."/>
            <person name="LaFrentz B.R."/>
            <person name="Slavic D."/>
            <person name="Toohey-Kurth K.L."/>
            <person name="Yant P."/>
            <person name="Fritz H.M."/>
            <person name="Henderson E."/>
            <person name="McDowall R."/>
            <person name="Cai H."/>
            <person name="Adikson M."/>
            <person name="Soto E."/>
        </authorList>
    </citation>
    <scope>NUCLEOTIDE SEQUENCE [LARGE SCALE GENOMIC DNA]</scope>
    <source>
        <strain evidence="3 4">R21-91A</strain>
    </source>
</reference>
<keyword evidence="1" id="KW-1133">Transmembrane helix</keyword>
<evidence type="ECO:0000259" key="2">
    <source>
        <dbReference type="Pfam" id="PF20155"/>
    </source>
</evidence>
<dbReference type="Proteomes" id="UP001456368">
    <property type="component" value="Chromosome"/>
</dbReference>
<accession>A0ABZ2SKM2</accession>
<dbReference type="Pfam" id="PF20155">
    <property type="entry name" value="TMP_3"/>
    <property type="match status" value="1"/>
</dbReference>
<dbReference type="InterPro" id="IPR013491">
    <property type="entry name" value="Tape_meas_N"/>
</dbReference>
<evidence type="ECO:0000313" key="4">
    <source>
        <dbReference type="Proteomes" id="UP001456368"/>
    </source>
</evidence>
<proteinExistence type="predicted"/>
<keyword evidence="1" id="KW-0472">Membrane</keyword>
<name>A0ABZ2SKM2_9LACT</name>
<feature type="domain" description="Tape measure protein N-terminal" evidence="2">
    <location>
        <begin position="87"/>
        <end position="276"/>
    </location>
</feature>
<protein>
    <submittedName>
        <fullName evidence="3">Tape measure protein</fullName>
    </submittedName>
</protein>
<sequence>MAADGTLKAIIGADNSEYKKVMKDTESTASKTSSGINKSFDSTSDGIDGVTKKSGLLNSSIGKIAVGVGAVGLVTKGIDVLKNSVGGAIGRFDTLNAYPKVMKQMGFTTDDTNKSVGILKKGVDGLPTSLQDLTKSAQSFAILEKSATKGAQTATALNDAFLASGASASDASRGVEQYSQMLASGSVDLQSWKTLQETMPYALTQVAKSFGITGKSAERDLYAKLKSGDITMDQLNKRFIELDGGINGFAQTARTASGGINTSFTNMKNAVVNGLATTVETINNALKDAGLKNGISTLFDEGKKAIVSGFAIFNQIIKTAIPPMVAVFKTLFDFVNDNKDWLTPLLIGFAAFAWTVKTINAVSNAIKGLQTAFNVVKSAEKLGKALSTLGNSSKIAAAASKGYNAVVKAGTAIQTAFNTVMAINPFILIGVAIAAVVAGLVYFFTQTKTGKKVWSDFVKTLTDLWNGIVETAKNVWTAVTTAWQTSVNNIKTMWSGIGTFFSGLWTGIVQTAQTVWNSIITFMQPIITALQGIWQGFVTTVTGIWNGIKDIAQGIWESIKVVVMTPILLLIDLLTGNWEQMKNDAVMSWNKLKSAVGQIVSGVVTVVKSYIQGLSTALSSIWNFIKNGAIGAWNALKNGVVNAANAVKTGAINAWNALKSGVINTANAIKNGAINAWNGLKSSVVNIANGIKNGALTAWNGLKDGVKNIIDSVINIFDQLKHIDLLAAGRAVIDGFINGLTSAWEKGKEFISGIGDWIRKNKGPISYDKKILIPAGQAIMGGFGKSLNSAFNVVKSDVLTYADQLSGAMNNVSFSGAINKVSDIQSKLQANTMNANTAIAGGANYSSSSLSQEVLNSPSSTVLVEVYQEWDGDQVYTYVKNKDARENSRIKLIKKRKGI</sequence>
<keyword evidence="4" id="KW-1185">Reference proteome</keyword>
<dbReference type="EMBL" id="CP141698">
    <property type="protein sequence ID" value="WYC67257.1"/>
    <property type="molecule type" value="Genomic_DNA"/>
</dbReference>
<keyword evidence="1" id="KW-0812">Transmembrane</keyword>
<evidence type="ECO:0000313" key="3">
    <source>
        <dbReference type="EMBL" id="WYC67257.1"/>
    </source>
</evidence>
<organism evidence="3 4">
    <name type="scientific">Lactococcus petauri</name>
    <dbReference type="NCBI Taxonomy" id="1940789"/>
    <lineage>
        <taxon>Bacteria</taxon>
        <taxon>Bacillati</taxon>
        <taxon>Bacillota</taxon>
        <taxon>Bacilli</taxon>
        <taxon>Lactobacillales</taxon>
        <taxon>Streptococcaceae</taxon>
        <taxon>Lactococcus</taxon>
    </lineage>
</organism>
<dbReference type="Gene3D" id="1.20.120.20">
    <property type="entry name" value="Apolipoprotein"/>
    <property type="match status" value="2"/>
</dbReference>
<dbReference type="RefSeq" id="WP_019293257.1">
    <property type="nucleotide sequence ID" value="NZ_CP141697.1"/>
</dbReference>
<gene>
    <name evidence="3" type="ORF">VNN45_10235</name>
</gene>
<dbReference type="NCBIfam" id="TIGR02675">
    <property type="entry name" value="tape_meas_nterm"/>
    <property type="match status" value="1"/>
</dbReference>
<feature type="transmembrane region" description="Helical" evidence="1">
    <location>
        <begin position="426"/>
        <end position="445"/>
    </location>
</feature>